<reference evidence="8 9" key="1">
    <citation type="submission" date="2024-09" db="EMBL/GenBank/DDBJ databases">
        <authorList>
            <person name="Sun Q."/>
            <person name="Mori K."/>
        </authorList>
    </citation>
    <scope>NUCLEOTIDE SEQUENCE [LARGE SCALE GENOMIC DNA]</scope>
    <source>
        <strain evidence="8 9">CCM 7650</strain>
    </source>
</reference>
<name>A0ABV6FXA4_9BACT</name>
<dbReference type="EMBL" id="JBHLWI010000046">
    <property type="protein sequence ID" value="MFC0264207.1"/>
    <property type="molecule type" value="Genomic_DNA"/>
</dbReference>
<evidence type="ECO:0000259" key="7">
    <source>
        <dbReference type="Pfam" id="PF13396"/>
    </source>
</evidence>
<evidence type="ECO:0000313" key="8">
    <source>
        <dbReference type="EMBL" id="MFC0264207.1"/>
    </source>
</evidence>
<sequence>MNLFVINSPGFVFVIMGMGYIVLWVWAFMDLLNAKFKDPNMKLIWTVVLLFASPIGPFVYFLLSRKQKENPQKYFKRQYFNR</sequence>
<keyword evidence="9" id="KW-1185">Reference proteome</keyword>
<feature type="domain" description="Cardiolipin synthase N-terminal" evidence="7">
    <location>
        <begin position="22"/>
        <end position="65"/>
    </location>
</feature>
<keyword evidence="4 6" id="KW-1133">Transmembrane helix</keyword>
<comment type="caution">
    <text evidence="8">The sequence shown here is derived from an EMBL/GenBank/DDBJ whole genome shotgun (WGS) entry which is preliminary data.</text>
</comment>
<dbReference type="Pfam" id="PF13396">
    <property type="entry name" value="PLDc_N"/>
    <property type="match status" value="1"/>
</dbReference>
<dbReference type="RefSeq" id="WP_382388722.1">
    <property type="nucleotide sequence ID" value="NZ_JBHLWI010000046.1"/>
</dbReference>
<protein>
    <submittedName>
        <fullName evidence="8">PLD nuclease N-terminal domain-containing protein</fullName>
    </submittedName>
</protein>
<keyword evidence="5 6" id="KW-0472">Membrane</keyword>
<keyword evidence="2" id="KW-1003">Cell membrane</keyword>
<accession>A0ABV6FXA4</accession>
<evidence type="ECO:0000313" key="9">
    <source>
        <dbReference type="Proteomes" id="UP001589797"/>
    </source>
</evidence>
<evidence type="ECO:0000256" key="3">
    <source>
        <dbReference type="ARBA" id="ARBA00022692"/>
    </source>
</evidence>
<organism evidence="8 9">
    <name type="scientific">Fontibacter flavus</name>
    <dbReference type="NCBI Taxonomy" id="654838"/>
    <lineage>
        <taxon>Bacteria</taxon>
        <taxon>Pseudomonadati</taxon>
        <taxon>Bacteroidota</taxon>
        <taxon>Cytophagia</taxon>
        <taxon>Cytophagales</taxon>
        <taxon>Cyclobacteriaceae</taxon>
        <taxon>Fontibacter</taxon>
    </lineage>
</organism>
<proteinExistence type="predicted"/>
<evidence type="ECO:0000256" key="5">
    <source>
        <dbReference type="ARBA" id="ARBA00023136"/>
    </source>
</evidence>
<keyword evidence="3 6" id="KW-0812">Transmembrane</keyword>
<feature type="transmembrane region" description="Helical" evidence="6">
    <location>
        <begin position="12"/>
        <end position="31"/>
    </location>
</feature>
<comment type="subcellular location">
    <subcellularLocation>
        <location evidence="1">Cell membrane</location>
        <topology evidence="1">Multi-pass membrane protein</topology>
    </subcellularLocation>
</comment>
<gene>
    <name evidence="8" type="ORF">ACFFIP_16055</name>
</gene>
<dbReference type="Proteomes" id="UP001589797">
    <property type="component" value="Unassembled WGS sequence"/>
</dbReference>
<evidence type="ECO:0000256" key="1">
    <source>
        <dbReference type="ARBA" id="ARBA00004651"/>
    </source>
</evidence>
<evidence type="ECO:0000256" key="2">
    <source>
        <dbReference type="ARBA" id="ARBA00022475"/>
    </source>
</evidence>
<evidence type="ECO:0000256" key="6">
    <source>
        <dbReference type="SAM" id="Phobius"/>
    </source>
</evidence>
<feature type="transmembrane region" description="Helical" evidence="6">
    <location>
        <begin position="43"/>
        <end position="63"/>
    </location>
</feature>
<dbReference type="InterPro" id="IPR027379">
    <property type="entry name" value="CLS_N"/>
</dbReference>
<evidence type="ECO:0000256" key="4">
    <source>
        <dbReference type="ARBA" id="ARBA00022989"/>
    </source>
</evidence>